<organism evidence="9 10">
    <name type="scientific">Streptococcus acidominimus</name>
    <dbReference type="NCBI Taxonomy" id="1326"/>
    <lineage>
        <taxon>Bacteria</taxon>
        <taxon>Bacillati</taxon>
        <taxon>Bacillota</taxon>
        <taxon>Bacilli</taxon>
        <taxon>Lactobacillales</taxon>
        <taxon>Streptococcaceae</taxon>
        <taxon>Streptococcus</taxon>
    </lineage>
</organism>
<feature type="transmembrane region" description="Helical" evidence="8">
    <location>
        <begin position="183"/>
        <end position="201"/>
    </location>
</feature>
<feature type="transmembrane region" description="Helical" evidence="8">
    <location>
        <begin position="287"/>
        <end position="310"/>
    </location>
</feature>
<dbReference type="KEGG" id="saco:SAME_00986"/>
<evidence type="ECO:0000256" key="3">
    <source>
        <dbReference type="ARBA" id="ARBA00022448"/>
    </source>
</evidence>
<comment type="similarity">
    <text evidence="2">Belongs to the autoinducer-2 exporter (AI-2E) (TC 2.A.86) family.</text>
</comment>
<evidence type="ECO:0000256" key="6">
    <source>
        <dbReference type="ARBA" id="ARBA00022989"/>
    </source>
</evidence>
<proteinExistence type="inferred from homology"/>
<evidence type="ECO:0000256" key="1">
    <source>
        <dbReference type="ARBA" id="ARBA00004651"/>
    </source>
</evidence>
<reference evidence="9 10" key="1">
    <citation type="submission" date="2017-06" db="EMBL/GenBank/DDBJ databases">
        <authorList>
            <consortium name="Pathogen Informatics"/>
        </authorList>
    </citation>
    <scope>NUCLEOTIDE SEQUENCE [LARGE SCALE GENOMIC DNA]</scope>
    <source>
        <strain evidence="9 10">NCTC11291</strain>
    </source>
</reference>
<keyword evidence="7 8" id="KW-0472">Membrane</keyword>
<feature type="transmembrane region" description="Helical" evidence="8">
    <location>
        <begin position="330"/>
        <end position="355"/>
    </location>
</feature>
<evidence type="ECO:0000256" key="5">
    <source>
        <dbReference type="ARBA" id="ARBA00022692"/>
    </source>
</evidence>
<dbReference type="GO" id="GO:0055085">
    <property type="term" value="P:transmembrane transport"/>
    <property type="evidence" value="ECO:0007669"/>
    <property type="project" value="TreeGrafter"/>
</dbReference>
<keyword evidence="4" id="KW-1003">Cell membrane</keyword>
<dbReference type="RefSeq" id="WP_095122413.1">
    <property type="nucleotide sequence ID" value="NZ_LT906454.1"/>
</dbReference>
<keyword evidence="6 8" id="KW-1133">Transmembrane helix</keyword>
<feature type="transmembrane region" description="Helical" evidence="8">
    <location>
        <begin position="23"/>
        <end position="44"/>
    </location>
</feature>
<dbReference type="PANTHER" id="PTHR21716">
    <property type="entry name" value="TRANSMEMBRANE PROTEIN"/>
    <property type="match status" value="1"/>
</dbReference>
<evidence type="ECO:0000256" key="4">
    <source>
        <dbReference type="ARBA" id="ARBA00022475"/>
    </source>
</evidence>
<evidence type="ECO:0000256" key="7">
    <source>
        <dbReference type="ARBA" id="ARBA00023136"/>
    </source>
</evidence>
<accession>A0A239WZX6</accession>
<keyword evidence="5 8" id="KW-0812">Transmembrane</keyword>
<name>A0A239WZX6_STRAI</name>
<feature type="transmembrane region" description="Helical" evidence="8">
    <location>
        <begin position="261"/>
        <end position="280"/>
    </location>
</feature>
<evidence type="ECO:0000256" key="2">
    <source>
        <dbReference type="ARBA" id="ARBA00009773"/>
    </source>
</evidence>
<feature type="transmembrane region" description="Helical" evidence="8">
    <location>
        <begin position="50"/>
        <end position="71"/>
    </location>
</feature>
<dbReference type="Pfam" id="PF01594">
    <property type="entry name" value="AI-2E_transport"/>
    <property type="match status" value="1"/>
</dbReference>
<dbReference type="PANTHER" id="PTHR21716:SF53">
    <property type="entry name" value="PERMEASE PERM-RELATED"/>
    <property type="match status" value="1"/>
</dbReference>
<evidence type="ECO:0000313" key="9">
    <source>
        <dbReference type="EMBL" id="SNV39503.1"/>
    </source>
</evidence>
<sequence>MNHSDDKKFTISWFYKWFLNNQAVMVLVISLLFFTNVFVFTKIAHLFEPALVFITIIMLPIIISALLYYLLKPFVSILEKKLHMQRTVAISLVFVIVIALLIWGVAVLIPSIESQLSNFAENLPSYLHDIELQMTNLLKSRQLYTYNIELQNLINDFSTNVINYAQSLSRSAVTWAGDVASTVARVAVAIMIAPFILFYLLRDGEQLKDYIPQFLPSKLRVPTRRVMSKINHQLASYVQGQVTVAIVVAFLFSVMFSIIDLRYAVTLGIVAGFLNLIPYLGSFVAMIPVFILAFVAGPAMVVKCIIVFIIEQTIEGRFVTPLVIGSKLNIHPITILFVLLTAGALFGVWGVFLAIPVYASIKVILIEIFDWYKVVSGLYKDDFMEEKSENVE</sequence>
<feature type="transmembrane region" description="Helical" evidence="8">
    <location>
        <begin position="92"/>
        <end position="112"/>
    </location>
</feature>
<dbReference type="AlphaFoldDB" id="A0A239WZX6"/>
<protein>
    <submittedName>
        <fullName evidence="9">Membrane protein</fullName>
    </submittedName>
</protein>
<dbReference type="OrthoDB" id="9793390at2"/>
<dbReference type="EMBL" id="LT906454">
    <property type="protein sequence ID" value="SNV39503.1"/>
    <property type="molecule type" value="Genomic_DNA"/>
</dbReference>
<comment type="subcellular location">
    <subcellularLocation>
        <location evidence="1">Cell membrane</location>
        <topology evidence="1">Multi-pass membrane protein</topology>
    </subcellularLocation>
</comment>
<dbReference type="Proteomes" id="UP000215144">
    <property type="component" value="Chromosome 1"/>
</dbReference>
<gene>
    <name evidence="9" type="primary">yhhT</name>
    <name evidence="9" type="ORF">SAMEA4504048_00986</name>
</gene>
<evidence type="ECO:0000313" key="10">
    <source>
        <dbReference type="Proteomes" id="UP000215144"/>
    </source>
</evidence>
<keyword evidence="3" id="KW-0813">Transport</keyword>
<feature type="transmembrane region" description="Helical" evidence="8">
    <location>
        <begin position="234"/>
        <end position="255"/>
    </location>
</feature>
<dbReference type="GO" id="GO:0005886">
    <property type="term" value="C:plasma membrane"/>
    <property type="evidence" value="ECO:0007669"/>
    <property type="project" value="UniProtKB-SubCell"/>
</dbReference>
<dbReference type="InterPro" id="IPR002549">
    <property type="entry name" value="AI-2E-like"/>
</dbReference>
<evidence type="ECO:0000256" key="8">
    <source>
        <dbReference type="SAM" id="Phobius"/>
    </source>
</evidence>